<feature type="transmembrane region" description="Helical" evidence="1">
    <location>
        <begin position="58"/>
        <end position="86"/>
    </location>
</feature>
<sequence length="159" mass="18936">MKLSNYLIILISIILGFCIDTFINQFTVQLFIELNFGFLIFSYWIFAMPERFHSFIPLIYGLVIDLFFSTAFGFNMLFFVATSYVIHLYVFRFRIFSYFQLSVFFAGSSVFYIACKYLLLSPLNYSYILLIVSFLTNAILWVGIYFVMRSFRRYIFQVT</sequence>
<organism evidence="2 3">
    <name type="scientific">SAR86 cluster bacterium</name>
    <dbReference type="NCBI Taxonomy" id="2030880"/>
    <lineage>
        <taxon>Bacteria</taxon>
        <taxon>Pseudomonadati</taxon>
        <taxon>Pseudomonadota</taxon>
        <taxon>Gammaproteobacteria</taxon>
        <taxon>SAR86 cluster</taxon>
    </lineage>
</organism>
<evidence type="ECO:0008006" key="4">
    <source>
        <dbReference type="Google" id="ProtNLM"/>
    </source>
</evidence>
<feature type="transmembrane region" description="Helical" evidence="1">
    <location>
        <begin position="30"/>
        <end position="46"/>
    </location>
</feature>
<reference evidence="2 3" key="1">
    <citation type="journal article" date="2018" name="Microbiome">
        <title>Fine metagenomic profile of the Mediterranean stratified and mixed water columns revealed by assembly and recruitment.</title>
        <authorList>
            <person name="Haro-Moreno J.M."/>
            <person name="Lopez-Perez M."/>
            <person name="De La Torre J.R."/>
            <person name="Picazo A."/>
            <person name="Camacho A."/>
            <person name="Rodriguez-Valera F."/>
        </authorList>
    </citation>
    <scope>NUCLEOTIDE SEQUENCE [LARGE SCALE GENOMIC DNA]</scope>
    <source>
        <strain evidence="2">MED-G84</strain>
    </source>
</reference>
<feature type="transmembrane region" description="Helical" evidence="1">
    <location>
        <begin position="125"/>
        <end position="147"/>
    </location>
</feature>
<keyword evidence="1" id="KW-0812">Transmembrane</keyword>
<gene>
    <name evidence="2" type="ORF">DBW98_00470</name>
</gene>
<protein>
    <recommendedName>
        <fullName evidence="4">Rod shape-determining protein MreD</fullName>
    </recommendedName>
</protein>
<feature type="transmembrane region" description="Helical" evidence="1">
    <location>
        <begin position="6"/>
        <end position="23"/>
    </location>
</feature>
<evidence type="ECO:0000256" key="1">
    <source>
        <dbReference type="SAM" id="Phobius"/>
    </source>
</evidence>
<accession>A0A368BQK8</accession>
<dbReference type="EMBL" id="QOPC01000002">
    <property type="protein sequence ID" value="RCL39521.1"/>
    <property type="molecule type" value="Genomic_DNA"/>
</dbReference>
<evidence type="ECO:0000313" key="3">
    <source>
        <dbReference type="Proteomes" id="UP000253032"/>
    </source>
</evidence>
<name>A0A368BQK8_9GAMM</name>
<dbReference type="Proteomes" id="UP000253032">
    <property type="component" value="Unassembled WGS sequence"/>
</dbReference>
<comment type="caution">
    <text evidence="2">The sequence shown here is derived from an EMBL/GenBank/DDBJ whole genome shotgun (WGS) entry which is preliminary data.</text>
</comment>
<keyword evidence="1" id="KW-0472">Membrane</keyword>
<feature type="transmembrane region" description="Helical" evidence="1">
    <location>
        <begin position="98"/>
        <end position="119"/>
    </location>
</feature>
<proteinExistence type="predicted"/>
<evidence type="ECO:0000313" key="2">
    <source>
        <dbReference type="EMBL" id="RCL39521.1"/>
    </source>
</evidence>
<dbReference type="AlphaFoldDB" id="A0A368BQK8"/>
<keyword evidence="1" id="KW-1133">Transmembrane helix</keyword>